<dbReference type="EMBL" id="LJZV01000010">
    <property type="protein sequence ID" value="KZD92391.1"/>
    <property type="molecule type" value="Genomic_DNA"/>
</dbReference>
<name>A0AAP1E620_BACIU</name>
<dbReference type="Pfam" id="PF11553">
    <property type="entry name" value="DUF3231"/>
    <property type="match status" value="1"/>
</dbReference>
<evidence type="ECO:0000313" key="1">
    <source>
        <dbReference type="EMBL" id="KZD92391.1"/>
    </source>
</evidence>
<dbReference type="Proteomes" id="UP000076442">
    <property type="component" value="Unassembled WGS sequence"/>
</dbReference>
<dbReference type="Pfam" id="PF05908">
    <property type="entry name" value="Gamma_PGA_hydro"/>
    <property type="match status" value="1"/>
</dbReference>
<sequence>MALKTIRKKILVGGFDRKIAQKLTKKLESTGFSAGLTEKKGCLAGEHKKRKDKSFCISPLLSFLFHKSLPLEHKFSSYRAVYEMCDIEFARRMNMGILSGNPQDEPMHYGEVFGLWSYVMAGNKMVGNYQMLLNHVGDDDLKKLFRESIEKCQDEIKQVSTILKENGVALPPASPEPPTADLNDIPPGARFLDPDVAASAAAQNAAGLVTCSKMMGQSIREDIAMMFGQFHMSKAATGAKYLRLLKNKGWLIPPPLHLQKHHEA</sequence>
<reference evidence="1 2" key="1">
    <citation type="submission" date="2015-09" db="EMBL/GenBank/DDBJ databases">
        <title>Spore heat resistance.</title>
        <authorList>
            <person name="Boekhorst J."/>
            <person name="Berendsen E.M."/>
            <person name="Wells-Bennik M.H."/>
            <person name="Kuipers O.P."/>
        </authorList>
    </citation>
    <scope>NUCLEOTIDE SEQUENCE [LARGE SCALE GENOMIC DNA]</scope>
    <source>
        <strain evidence="1 2">B4122</strain>
    </source>
</reference>
<dbReference type="InterPro" id="IPR021617">
    <property type="entry name" value="DUF3231"/>
</dbReference>
<dbReference type="InterPro" id="IPR012347">
    <property type="entry name" value="Ferritin-like"/>
</dbReference>
<evidence type="ECO:0008006" key="3">
    <source>
        <dbReference type="Google" id="ProtNLM"/>
    </source>
</evidence>
<gene>
    <name evidence="1" type="ORF">B4122_1730</name>
</gene>
<accession>A0AAP1E620</accession>
<proteinExistence type="predicted"/>
<dbReference type="InterPro" id="IPR008585">
    <property type="entry name" value="Gamma_PGA_hydro"/>
</dbReference>
<comment type="caution">
    <text evidence="1">The sequence shown here is derived from an EMBL/GenBank/DDBJ whole genome shotgun (WGS) entry which is preliminary data.</text>
</comment>
<evidence type="ECO:0000313" key="2">
    <source>
        <dbReference type="Proteomes" id="UP000076442"/>
    </source>
</evidence>
<dbReference type="AlphaFoldDB" id="A0AAP1E620"/>
<dbReference type="Gene3D" id="1.20.1260.10">
    <property type="match status" value="1"/>
</dbReference>
<protein>
    <recommendedName>
        <fullName evidence="3">DUF3231 family protein</fullName>
    </recommendedName>
</protein>
<organism evidence="1 2">
    <name type="scientific">Bacillus subtilis</name>
    <dbReference type="NCBI Taxonomy" id="1423"/>
    <lineage>
        <taxon>Bacteria</taxon>
        <taxon>Bacillati</taxon>
        <taxon>Bacillota</taxon>
        <taxon>Bacilli</taxon>
        <taxon>Bacillales</taxon>
        <taxon>Bacillaceae</taxon>
        <taxon>Bacillus</taxon>
    </lineage>
</organism>